<protein>
    <submittedName>
        <fullName evidence="1">Uncharacterized protein</fullName>
    </submittedName>
</protein>
<dbReference type="EMBL" id="WVTA01000007">
    <property type="protein sequence ID" value="KAK3208877.1"/>
    <property type="molecule type" value="Genomic_DNA"/>
</dbReference>
<proteinExistence type="predicted"/>
<name>A0AAN6LWS5_9PLEO</name>
<dbReference type="AlphaFoldDB" id="A0AAN6LWS5"/>
<accession>A0AAN6LWS5</accession>
<evidence type="ECO:0000313" key="1">
    <source>
        <dbReference type="EMBL" id="KAK3208877.1"/>
    </source>
</evidence>
<reference evidence="1 2" key="1">
    <citation type="submission" date="2021-02" db="EMBL/GenBank/DDBJ databases">
        <title>Genome assembly of Pseudopithomyces chartarum.</title>
        <authorList>
            <person name="Jauregui R."/>
            <person name="Singh J."/>
            <person name="Voisey C."/>
        </authorList>
    </citation>
    <scope>NUCLEOTIDE SEQUENCE [LARGE SCALE GENOMIC DNA]</scope>
    <source>
        <strain evidence="1 2">AGR01</strain>
    </source>
</reference>
<sequence length="151" mass="17738">MSYLNNQRHFQRAALPPRSQLELHVNYEEFTRSSQGFPLPKDIRELVAERLHSVYMKHQRDTARAQPEHEFKAPEDLGKELKLTAWEDLKEEKRESSREHADTIPGKLRLTDCFVSLVKGGRPKVKQFSLDEVETLAIDEKARWNSERLQK</sequence>
<gene>
    <name evidence="1" type="ORF">GRF29_77g2304794</name>
</gene>
<comment type="caution">
    <text evidence="1">The sequence shown here is derived from an EMBL/GenBank/DDBJ whole genome shotgun (WGS) entry which is preliminary data.</text>
</comment>
<organism evidence="1 2">
    <name type="scientific">Pseudopithomyces chartarum</name>
    <dbReference type="NCBI Taxonomy" id="1892770"/>
    <lineage>
        <taxon>Eukaryota</taxon>
        <taxon>Fungi</taxon>
        <taxon>Dikarya</taxon>
        <taxon>Ascomycota</taxon>
        <taxon>Pezizomycotina</taxon>
        <taxon>Dothideomycetes</taxon>
        <taxon>Pleosporomycetidae</taxon>
        <taxon>Pleosporales</taxon>
        <taxon>Massarineae</taxon>
        <taxon>Didymosphaeriaceae</taxon>
        <taxon>Pseudopithomyces</taxon>
    </lineage>
</organism>
<keyword evidence="2" id="KW-1185">Reference proteome</keyword>
<dbReference type="Proteomes" id="UP001280581">
    <property type="component" value="Unassembled WGS sequence"/>
</dbReference>
<evidence type="ECO:0000313" key="2">
    <source>
        <dbReference type="Proteomes" id="UP001280581"/>
    </source>
</evidence>